<dbReference type="InterPro" id="IPR007470">
    <property type="entry name" value="HemX"/>
</dbReference>
<dbReference type="Proteomes" id="UP001596031">
    <property type="component" value="Unassembled WGS sequence"/>
</dbReference>
<dbReference type="RefSeq" id="WP_379719541.1">
    <property type="nucleotide sequence ID" value="NZ_JBHSMS010000028.1"/>
</dbReference>
<evidence type="ECO:0000256" key="1">
    <source>
        <dbReference type="SAM" id="MobiDB-lite"/>
    </source>
</evidence>
<name>A0ABW0PEW6_9BURK</name>
<evidence type="ECO:0000313" key="2">
    <source>
        <dbReference type="EMBL" id="MFC5511206.1"/>
    </source>
</evidence>
<dbReference type="GO" id="GO:0032259">
    <property type="term" value="P:methylation"/>
    <property type="evidence" value="ECO:0007669"/>
    <property type="project" value="UniProtKB-KW"/>
</dbReference>
<sequence>MNELPNHPELPPTQPPAAPPAPASAAQASESYRPRAPERRAAPGLGEQLTRPLPLAVMVLAVLLAAQTWSSHSRINTLRQEMARSLQKGNETNAETAALARDVAEQSKVLQLKVGVLESRQLENQSQQMALEQLYQDLSKSRDEWALSEVEQVLSTASQQLQLAGNVQGALLALQNADRALSRSDKPQFIMVRRAIAADMEKLKAVPAVDLAGVAVRLDGVIAQVDTLPLLSDEKPLLPAAPARVERGQPAAPGAAPAPMGIGERMLATWRNWSGEMWNDVRQLIRVRSVNTPEALMLSPDQNYFVRENLKLRLLNARLALLSRDETSFAGDLAAAQETLDKYFDTRARTTQQAQAALRQVQANNLAIEMPTLADSLNAVRNYKKP</sequence>
<feature type="compositionally biased region" description="Basic and acidic residues" evidence="1">
    <location>
        <begin position="32"/>
        <end position="41"/>
    </location>
</feature>
<dbReference type="GO" id="GO:0004851">
    <property type="term" value="F:uroporphyrin-III C-methyltransferase activity"/>
    <property type="evidence" value="ECO:0007669"/>
    <property type="project" value="UniProtKB-EC"/>
</dbReference>
<feature type="compositionally biased region" description="Pro residues" evidence="1">
    <location>
        <begin position="8"/>
        <end position="22"/>
    </location>
</feature>
<dbReference type="PANTHER" id="PTHR38043">
    <property type="entry name" value="PROTEIN HEMX"/>
    <property type="match status" value="1"/>
</dbReference>
<reference evidence="3" key="1">
    <citation type="journal article" date="2019" name="Int. J. Syst. Evol. Microbiol.">
        <title>The Global Catalogue of Microorganisms (GCM) 10K type strain sequencing project: providing services to taxonomists for standard genome sequencing and annotation.</title>
        <authorList>
            <consortium name="The Broad Institute Genomics Platform"/>
            <consortium name="The Broad Institute Genome Sequencing Center for Infectious Disease"/>
            <person name="Wu L."/>
            <person name="Ma J."/>
        </authorList>
    </citation>
    <scope>NUCLEOTIDE SEQUENCE [LARGE SCALE GENOMIC DNA]</scope>
    <source>
        <strain evidence="3">CCUG 38813</strain>
    </source>
</reference>
<dbReference type="Pfam" id="PF04375">
    <property type="entry name" value="HemX"/>
    <property type="match status" value="1"/>
</dbReference>
<accession>A0ABW0PEW6</accession>
<gene>
    <name evidence="2" type="ORF">ACFPOU_08705</name>
</gene>
<evidence type="ECO:0000313" key="3">
    <source>
        <dbReference type="Proteomes" id="UP001596031"/>
    </source>
</evidence>
<dbReference type="EC" id="2.1.1.107" evidence="2"/>
<keyword evidence="2" id="KW-0489">Methyltransferase</keyword>
<dbReference type="PANTHER" id="PTHR38043:SF1">
    <property type="entry name" value="PROTEIN HEMX"/>
    <property type="match status" value="1"/>
</dbReference>
<proteinExistence type="predicted"/>
<comment type="caution">
    <text evidence="2">The sequence shown here is derived from an EMBL/GenBank/DDBJ whole genome shotgun (WGS) entry which is preliminary data.</text>
</comment>
<organism evidence="2 3">
    <name type="scientific">Massilia jejuensis</name>
    <dbReference type="NCBI Taxonomy" id="648894"/>
    <lineage>
        <taxon>Bacteria</taxon>
        <taxon>Pseudomonadati</taxon>
        <taxon>Pseudomonadota</taxon>
        <taxon>Betaproteobacteria</taxon>
        <taxon>Burkholderiales</taxon>
        <taxon>Oxalobacteraceae</taxon>
        <taxon>Telluria group</taxon>
        <taxon>Massilia</taxon>
    </lineage>
</organism>
<protein>
    <submittedName>
        <fullName evidence="2">Uroporphyrinogen-III C-methyltransferase</fullName>
        <ecNumber evidence="2">2.1.1.107</ecNumber>
    </submittedName>
</protein>
<keyword evidence="2" id="KW-0808">Transferase</keyword>
<keyword evidence="3" id="KW-1185">Reference proteome</keyword>
<feature type="region of interest" description="Disordered" evidence="1">
    <location>
        <begin position="1"/>
        <end position="45"/>
    </location>
</feature>
<dbReference type="EMBL" id="JBHSMS010000028">
    <property type="protein sequence ID" value="MFC5511206.1"/>
    <property type="molecule type" value="Genomic_DNA"/>
</dbReference>